<dbReference type="InterPro" id="IPR052552">
    <property type="entry name" value="YeaO-like"/>
</dbReference>
<reference evidence="2" key="1">
    <citation type="journal article" date="2019" name="Int. J. Syst. Evol. Microbiol.">
        <title>The Global Catalogue of Microorganisms (GCM) 10K type strain sequencing project: providing services to taxonomists for standard genome sequencing and annotation.</title>
        <authorList>
            <consortium name="The Broad Institute Genomics Platform"/>
            <consortium name="The Broad Institute Genome Sequencing Center for Infectious Disease"/>
            <person name="Wu L."/>
            <person name="Ma J."/>
        </authorList>
    </citation>
    <scope>NUCLEOTIDE SEQUENCE [LARGE SCALE GENOMIC DNA]</scope>
    <source>
        <strain evidence="2">LMG 24813</strain>
    </source>
</reference>
<dbReference type="PANTHER" id="PTHR36849">
    <property type="entry name" value="CYTOPLASMIC PROTEIN-RELATED"/>
    <property type="match status" value="1"/>
</dbReference>
<proteinExistence type="predicted"/>
<accession>A0ABV8NTV2</accession>
<dbReference type="RefSeq" id="WP_217962638.1">
    <property type="nucleotide sequence ID" value="NZ_JAHTBN010000001.1"/>
</dbReference>
<organism evidence="1 2">
    <name type="scientific">Candidimonas humi</name>
    <dbReference type="NCBI Taxonomy" id="683355"/>
    <lineage>
        <taxon>Bacteria</taxon>
        <taxon>Pseudomonadati</taxon>
        <taxon>Pseudomonadota</taxon>
        <taxon>Betaproteobacteria</taxon>
        <taxon>Burkholderiales</taxon>
        <taxon>Alcaligenaceae</taxon>
        <taxon>Candidimonas</taxon>
    </lineage>
</organism>
<evidence type="ECO:0000313" key="2">
    <source>
        <dbReference type="Proteomes" id="UP001595848"/>
    </source>
</evidence>
<name>A0ABV8NTV2_9BURK</name>
<dbReference type="Proteomes" id="UP001595848">
    <property type="component" value="Unassembled WGS sequence"/>
</dbReference>
<dbReference type="PANTHER" id="PTHR36849:SF1">
    <property type="entry name" value="CYTOPLASMIC PROTEIN"/>
    <property type="match status" value="1"/>
</dbReference>
<sequence>MTTRIQIKRAYEEAEPSDGYRALVDRLWPRGLSKESLKFDAWYKDLAPSAELRTWFSHKVEHWEQFKDSYRSELHAPDQEARMRELLAAAGKQEITLLYAAKDTEHNQAVVLAEELRSLGAPAHKKARRTAA</sequence>
<comment type="caution">
    <text evidence="1">The sequence shown here is derived from an EMBL/GenBank/DDBJ whole genome shotgun (WGS) entry which is preliminary data.</text>
</comment>
<gene>
    <name evidence="1" type="ORF">ACFOY1_01835</name>
</gene>
<dbReference type="EMBL" id="JBHSBV010000001">
    <property type="protein sequence ID" value="MFC4199682.1"/>
    <property type="molecule type" value="Genomic_DNA"/>
</dbReference>
<protein>
    <submittedName>
        <fullName evidence="1">DUF488 domain-containing protein</fullName>
    </submittedName>
</protein>
<keyword evidence="2" id="KW-1185">Reference proteome</keyword>
<evidence type="ECO:0000313" key="1">
    <source>
        <dbReference type="EMBL" id="MFC4199682.1"/>
    </source>
</evidence>
<dbReference type="Pfam" id="PF22752">
    <property type="entry name" value="DUF488-N3i"/>
    <property type="match status" value="1"/>
</dbReference>